<evidence type="ECO:0000313" key="3">
    <source>
        <dbReference type="EMBL" id="CAB4826404.1"/>
    </source>
</evidence>
<sequence length="338" mass="36140">MRKILPLLILISMLANMNSASASSCVPDWPSDIFDNGYSGSVLAGASIVSSTEFSGGRPIIIAVAPTIKSQYSTQLAALGKDVKVSTSYISTNGLKIDSQLASLDPAALSSVSFSLFGPHGPAVPGLGRLSGLNGLLIVPFSFTPGAKLTTKVNVLTPGCDARTFTSATVEVPKYSLLDISAPSIQSDLKNASKDFTQLDNLNKLATILNTTTQQIDQSLQYTLPKVGEFAGTLSFFPDWRLCNAVTAINIRDYQQIPFKINNLSDSFVCTIPIYGYLSGKVFTLATTKFQYSAPIPKTPESVLNNPKKFTITCVKGKVMKKVTTTKPACPTGYKKKV</sequence>
<accession>A0A6J5ZJ43</accession>
<organism evidence="1">
    <name type="scientific">freshwater metagenome</name>
    <dbReference type="NCBI Taxonomy" id="449393"/>
    <lineage>
        <taxon>unclassified sequences</taxon>
        <taxon>metagenomes</taxon>
        <taxon>ecological metagenomes</taxon>
    </lineage>
</organism>
<protein>
    <submittedName>
        <fullName evidence="1">Unannotated protein</fullName>
    </submittedName>
</protein>
<dbReference type="EMBL" id="CAEZYO010000027">
    <property type="protein sequence ID" value="CAB4732700.1"/>
    <property type="molecule type" value="Genomic_DNA"/>
</dbReference>
<dbReference type="EMBL" id="CAFBRY010000065">
    <property type="protein sequence ID" value="CAB5154304.1"/>
    <property type="molecule type" value="Genomic_DNA"/>
</dbReference>
<dbReference type="EMBL" id="CAESAH010000028">
    <property type="protein sequence ID" value="CAB4340927.1"/>
    <property type="molecule type" value="Genomic_DNA"/>
</dbReference>
<dbReference type="AlphaFoldDB" id="A0A6J5ZJ43"/>
<evidence type="ECO:0000313" key="1">
    <source>
        <dbReference type="EMBL" id="CAB4340927.1"/>
    </source>
</evidence>
<name>A0A6J5ZJ43_9ZZZZ</name>
<dbReference type="EMBL" id="CAFABC010000024">
    <property type="protein sequence ID" value="CAB4826404.1"/>
    <property type="molecule type" value="Genomic_DNA"/>
</dbReference>
<gene>
    <name evidence="2" type="ORF">UFOPK2731_00945</name>
    <name evidence="3" type="ORF">UFOPK3161_00937</name>
    <name evidence="1" type="ORF">UFOPK3962_00977</name>
    <name evidence="4" type="ORF">UFOPK4427_01301</name>
</gene>
<reference evidence="1" key="1">
    <citation type="submission" date="2020-05" db="EMBL/GenBank/DDBJ databases">
        <authorList>
            <person name="Chiriac C."/>
            <person name="Salcher M."/>
            <person name="Ghai R."/>
            <person name="Kavagutti S V."/>
        </authorList>
    </citation>
    <scope>NUCLEOTIDE SEQUENCE</scope>
</reference>
<evidence type="ECO:0000313" key="2">
    <source>
        <dbReference type="EMBL" id="CAB4732700.1"/>
    </source>
</evidence>
<dbReference type="PROSITE" id="PS51257">
    <property type="entry name" value="PROKAR_LIPOPROTEIN"/>
    <property type="match status" value="1"/>
</dbReference>
<proteinExistence type="predicted"/>
<evidence type="ECO:0000313" key="4">
    <source>
        <dbReference type="EMBL" id="CAB5154304.1"/>
    </source>
</evidence>